<accession>A0AC34FZH3</accession>
<sequence>MTRHGGSGEILKEMLDLQRNLNQEIQKTKDIKIIERRKAVIPKAADAMEEDLSEDSDGFEDVDLNVADPEGLEIDEESGKKDENTVDQELLEQIAEMEKRETLKKLKAKKDEPSSSSSKKSEVIPTLNYGLDLKYWGEDVKPAEVAKNQSDGHRFWRPPDEDQVGQESEDVYRTRVITYVGEMPEITRSCRAPLPSGRLCPRFDRVNCPLHGPIVDRDENGVIVGKHQQQKATLTCD</sequence>
<dbReference type="Proteomes" id="UP000887579">
    <property type="component" value="Unplaced"/>
</dbReference>
<name>A0AC34FZH3_9BILA</name>
<evidence type="ECO:0000313" key="1">
    <source>
        <dbReference type="Proteomes" id="UP000887579"/>
    </source>
</evidence>
<evidence type="ECO:0000313" key="2">
    <source>
        <dbReference type="WBParaSite" id="ES5_v2.g22455.t1"/>
    </source>
</evidence>
<proteinExistence type="predicted"/>
<reference evidence="2" key="1">
    <citation type="submission" date="2022-11" db="UniProtKB">
        <authorList>
            <consortium name="WormBaseParasite"/>
        </authorList>
    </citation>
    <scope>IDENTIFICATION</scope>
</reference>
<organism evidence="1 2">
    <name type="scientific">Panagrolaimus sp. ES5</name>
    <dbReference type="NCBI Taxonomy" id="591445"/>
    <lineage>
        <taxon>Eukaryota</taxon>
        <taxon>Metazoa</taxon>
        <taxon>Ecdysozoa</taxon>
        <taxon>Nematoda</taxon>
        <taxon>Chromadorea</taxon>
        <taxon>Rhabditida</taxon>
        <taxon>Tylenchina</taxon>
        <taxon>Panagrolaimomorpha</taxon>
        <taxon>Panagrolaimoidea</taxon>
        <taxon>Panagrolaimidae</taxon>
        <taxon>Panagrolaimus</taxon>
    </lineage>
</organism>
<protein>
    <submittedName>
        <fullName evidence="2">Uncharacterized protein</fullName>
    </submittedName>
</protein>
<dbReference type="WBParaSite" id="ES5_v2.g22455.t1">
    <property type="protein sequence ID" value="ES5_v2.g22455.t1"/>
    <property type="gene ID" value="ES5_v2.g22455"/>
</dbReference>